<comment type="function">
    <text evidence="4">Catalyzes two steps in the biosynthesis of coenzyme A. In the first step cysteine is conjugated to 4'-phosphopantothenate to form 4-phosphopantothenoylcysteine, in the latter compound is decarboxylated to form 4'-phosphopantotheine.</text>
</comment>
<evidence type="ECO:0000313" key="7">
    <source>
        <dbReference type="EMBL" id="MCC4621605.1"/>
    </source>
</evidence>
<keyword evidence="3" id="KW-0479">Metal-binding</keyword>
<feature type="binding site" evidence="3">
    <location>
        <position position="362"/>
    </location>
    <ligand>
        <name>CTP</name>
        <dbReference type="ChEBI" id="CHEBI:37563"/>
    </ligand>
</feature>
<dbReference type="PANTHER" id="PTHR14359:SF6">
    <property type="entry name" value="PHOSPHOPANTOTHENOYLCYSTEINE DECARBOXYLASE"/>
    <property type="match status" value="1"/>
</dbReference>
<dbReference type="NCBIfam" id="TIGR00521">
    <property type="entry name" value="coaBC_dfp"/>
    <property type="match status" value="1"/>
</dbReference>
<dbReference type="GO" id="GO:0004633">
    <property type="term" value="F:phosphopantothenoylcysteine decarboxylase activity"/>
    <property type="evidence" value="ECO:0007669"/>
    <property type="project" value="UniProtKB-EC"/>
</dbReference>
<organism evidence="7 8">
    <name type="scientific">Xanthomonas cassavae CFBP 4642</name>
    <dbReference type="NCBI Taxonomy" id="1219375"/>
    <lineage>
        <taxon>Bacteria</taxon>
        <taxon>Pseudomonadati</taxon>
        <taxon>Pseudomonadota</taxon>
        <taxon>Gammaproteobacteria</taxon>
        <taxon>Lysobacterales</taxon>
        <taxon>Lysobacteraceae</taxon>
        <taxon>Xanthomonas</taxon>
    </lineage>
</organism>
<dbReference type="Pfam" id="PF02441">
    <property type="entry name" value="Flavoprotein"/>
    <property type="match status" value="1"/>
</dbReference>
<dbReference type="SUPFAM" id="SSF52507">
    <property type="entry name" value="Homo-oligomeric flavin-containing Cys decarboxylases, HFCD"/>
    <property type="match status" value="1"/>
</dbReference>
<sequence>MIGSTQARPLDGQRLLLCVGGGIAAYKSLELVRRLGDAGAQVQVAMTSGAQQFVTPLSFQALSGQPTRTTLWDSAAEQAMGHIELARWADRVIVAPATADLLARLAHGLADDLVTTLCLATSAPLTVAPAMNHRMWLHAATQANIATLRARGVAVVGPEDGPLAEGESGPGRLAEPAAIIAALAGAEAVAAAPAAALAATGPVFIPSSAQLEGLRIVISAGPTFEDLDPVRYVGNRSSGKMGYALAAAAARQGADVVLVSGPVHQTTPSGVQRIDVRSAAQMRDAVLGAFPADIYIGAAAVADYTPKRVVSQKIKKTGETLTLELVRTPDILSEVAAQTGALKLVVGFAAETHDVEHYARGKLAAKRLDLIIANQVGIEGGGFESDNNAATAYWQGGERVFPSSSKTQLADQLLALIAERLQA</sequence>
<dbReference type="Pfam" id="PF04127">
    <property type="entry name" value="DFP"/>
    <property type="match status" value="1"/>
</dbReference>
<feature type="domain" description="DNA/pantothenate metabolism flavoprotein C-terminal" evidence="6">
    <location>
        <begin position="211"/>
        <end position="419"/>
    </location>
</feature>
<dbReference type="EC" id="6.3.2.5" evidence="3"/>
<evidence type="ECO:0000259" key="6">
    <source>
        <dbReference type="Pfam" id="PF04127"/>
    </source>
</evidence>
<evidence type="ECO:0000256" key="2">
    <source>
        <dbReference type="ARBA" id="ARBA00023239"/>
    </source>
</evidence>
<comment type="cofactor">
    <cofactor evidence="3">
        <name>Mg(2+)</name>
        <dbReference type="ChEBI" id="CHEBI:18420"/>
    </cofactor>
</comment>
<evidence type="ECO:0000256" key="4">
    <source>
        <dbReference type="RuleBase" id="RU364078"/>
    </source>
</evidence>
<keyword evidence="2 3" id="KW-0456">Lyase</keyword>
<keyword evidence="8" id="KW-1185">Reference proteome</keyword>
<accession>A0ABS8HHG4</accession>
<comment type="similarity">
    <text evidence="3 4">In the C-terminal section; belongs to the PPC synthetase family.</text>
</comment>
<comment type="pathway">
    <text evidence="3 4">Cofactor biosynthesis; coenzyme A biosynthesis; CoA from (R)-pantothenate: step 3/5.</text>
</comment>
<comment type="catalytic activity">
    <reaction evidence="3 4">
        <text>N-[(R)-4-phosphopantothenoyl]-L-cysteine + H(+) = (R)-4'-phosphopantetheine + CO2</text>
        <dbReference type="Rhea" id="RHEA:16793"/>
        <dbReference type="ChEBI" id="CHEBI:15378"/>
        <dbReference type="ChEBI" id="CHEBI:16526"/>
        <dbReference type="ChEBI" id="CHEBI:59458"/>
        <dbReference type="ChEBI" id="CHEBI:61723"/>
        <dbReference type="EC" id="4.1.1.36"/>
    </reaction>
</comment>
<protein>
    <recommendedName>
        <fullName evidence="3">Coenzyme A biosynthesis bifunctional protein CoaBC</fullName>
    </recommendedName>
    <alternativeName>
        <fullName evidence="3">DNA/pantothenate metabolism flavoprotein</fullName>
    </alternativeName>
    <alternativeName>
        <fullName evidence="3">Phosphopantothenoylcysteine synthetase/decarboxylase</fullName>
        <shortName evidence="3">PPCS-PPCDC</shortName>
    </alternativeName>
    <domain>
        <recommendedName>
            <fullName evidence="3">Phosphopantothenoylcysteine decarboxylase</fullName>
            <shortName evidence="3">PPC decarboxylase</shortName>
            <shortName evidence="3">PPC-DC</shortName>
            <ecNumber evidence="3">4.1.1.36</ecNumber>
        </recommendedName>
        <alternativeName>
            <fullName evidence="3">CoaC</fullName>
        </alternativeName>
    </domain>
    <domain>
        <recommendedName>
            <fullName evidence="3">Phosphopantothenate--cysteine ligase</fullName>
            <ecNumber evidence="3">6.3.2.5</ecNumber>
        </recommendedName>
        <alternativeName>
            <fullName evidence="3">CoaB</fullName>
        </alternativeName>
        <alternativeName>
            <fullName evidence="3">Phosphopantothenoylcysteine synthetase</fullName>
            <shortName evidence="3">PPC synthetase</shortName>
            <shortName evidence="3">PPC-S</shortName>
        </alternativeName>
    </domain>
</protein>
<name>A0ABS8HHG4_9XANT</name>
<keyword evidence="3" id="KW-0460">Magnesium</keyword>
<comment type="cofactor">
    <cofactor evidence="3">
        <name>FMN</name>
        <dbReference type="ChEBI" id="CHEBI:58210"/>
    </cofactor>
    <text evidence="3">Binds 1 FMN per subunit.</text>
</comment>
<dbReference type="InterPro" id="IPR007085">
    <property type="entry name" value="DNA/pantothenate-metab_flavo_C"/>
</dbReference>
<comment type="caution">
    <text evidence="7">The sequence shown here is derived from an EMBL/GenBank/DDBJ whole genome shotgun (WGS) entry which is preliminary data.</text>
</comment>
<keyword evidence="3 4" id="KW-0285">Flavoprotein</keyword>
<dbReference type="Gene3D" id="3.40.50.10300">
    <property type="entry name" value="CoaB-like"/>
    <property type="match status" value="1"/>
</dbReference>
<dbReference type="HAMAP" id="MF_02225">
    <property type="entry name" value="CoaBC"/>
    <property type="match status" value="1"/>
</dbReference>
<comment type="caution">
    <text evidence="3">Lacks conserved residue(s) required for the propagation of feature annotation.</text>
</comment>
<dbReference type="SUPFAM" id="SSF102645">
    <property type="entry name" value="CoaB-like"/>
    <property type="match status" value="1"/>
</dbReference>
<keyword evidence="3" id="KW-0511">Multifunctional enzyme</keyword>
<comment type="pathway">
    <text evidence="3 4">Cofactor biosynthesis; coenzyme A biosynthesis; CoA from (R)-pantothenate: step 2/5.</text>
</comment>
<feature type="domain" description="Flavoprotein" evidence="5">
    <location>
        <begin position="14"/>
        <end position="181"/>
    </location>
</feature>
<feature type="binding site" evidence="3">
    <location>
        <begin position="329"/>
        <end position="332"/>
    </location>
    <ligand>
        <name>CTP</name>
        <dbReference type="ChEBI" id="CHEBI:37563"/>
    </ligand>
</feature>
<evidence type="ECO:0000256" key="1">
    <source>
        <dbReference type="ARBA" id="ARBA00022793"/>
    </source>
</evidence>
<dbReference type="Proteomes" id="UP001199206">
    <property type="component" value="Unassembled WGS sequence"/>
</dbReference>
<keyword evidence="1 3" id="KW-0210">Decarboxylase</keyword>
<evidence type="ECO:0000256" key="3">
    <source>
        <dbReference type="HAMAP-Rule" id="MF_02225"/>
    </source>
</evidence>
<dbReference type="InterPro" id="IPR035929">
    <property type="entry name" value="CoaB-like_sf"/>
</dbReference>
<dbReference type="PANTHER" id="PTHR14359">
    <property type="entry name" value="HOMO-OLIGOMERIC FLAVIN CONTAINING CYS DECARBOXYLASE FAMILY"/>
    <property type="match status" value="1"/>
</dbReference>
<evidence type="ECO:0000259" key="5">
    <source>
        <dbReference type="Pfam" id="PF02441"/>
    </source>
</evidence>
<dbReference type="EMBL" id="JAJGQJ010000046">
    <property type="protein sequence ID" value="MCC4621605.1"/>
    <property type="molecule type" value="Genomic_DNA"/>
</dbReference>
<dbReference type="GO" id="GO:0004632">
    <property type="term" value="F:phosphopantothenate--cysteine ligase activity"/>
    <property type="evidence" value="ECO:0007669"/>
    <property type="project" value="UniProtKB-EC"/>
</dbReference>
<dbReference type="EC" id="4.1.1.36" evidence="3"/>
<comment type="function">
    <text evidence="3">Catalyzes two sequential steps in the biosynthesis of coenzyme A. In the first step cysteine is conjugated to 4'-phosphopantothenate to form 4-phosphopantothenoylcysteine. In the second step the latter compound is decarboxylated to form 4'-phosphopantotheine.</text>
</comment>
<dbReference type="InterPro" id="IPR036551">
    <property type="entry name" value="Flavin_trans-like"/>
</dbReference>
<gene>
    <name evidence="3 7" type="primary">coaBC</name>
    <name evidence="7" type="ORF">LL965_16505</name>
</gene>
<keyword evidence="3 4" id="KW-0436">Ligase</keyword>
<feature type="binding site" evidence="3">
    <location>
        <position position="366"/>
    </location>
    <ligand>
        <name>CTP</name>
        <dbReference type="ChEBI" id="CHEBI:37563"/>
    </ligand>
</feature>
<feature type="binding site" evidence="3">
    <location>
        <position position="303"/>
    </location>
    <ligand>
        <name>CTP</name>
        <dbReference type="ChEBI" id="CHEBI:37563"/>
    </ligand>
</feature>
<dbReference type="Gene3D" id="3.40.50.1950">
    <property type="entry name" value="Flavin prenyltransferase-like"/>
    <property type="match status" value="1"/>
</dbReference>
<feature type="binding site" evidence="3">
    <location>
        <position position="313"/>
    </location>
    <ligand>
        <name>CTP</name>
        <dbReference type="ChEBI" id="CHEBI:37563"/>
    </ligand>
</feature>
<reference evidence="7 8" key="1">
    <citation type="submission" date="2021-10" db="EMBL/GenBank/DDBJ databases">
        <title>Genome sequencing of Xanthomonas strains from NCPPB.</title>
        <authorList>
            <person name="Hussein R."/>
            <person name="Harrison J."/>
            <person name="Studholme D.J."/>
            <person name="Vicente J."/>
            <person name="Grant M."/>
        </authorList>
    </citation>
    <scope>NUCLEOTIDE SEQUENCE [LARGE SCALE GENOMIC DNA]</scope>
    <source>
        <strain evidence="7 8">NCPPB 101</strain>
    </source>
</reference>
<feature type="region of interest" description="Phosphopantothenoylcysteine decarboxylase" evidence="3">
    <location>
        <begin position="1"/>
        <end position="215"/>
    </location>
</feature>
<proteinExistence type="inferred from homology"/>
<dbReference type="InterPro" id="IPR005252">
    <property type="entry name" value="CoaBC"/>
</dbReference>
<feature type="binding site" evidence="3">
    <location>
        <position position="348"/>
    </location>
    <ligand>
        <name>CTP</name>
        <dbReference type="ChEBI" id="CHEBI:37563"/>
    </ligand>
</feature>
<keyword evidence="3 4" id="KW-0288">FMN</keyword>
<dbReference type="RefSeq" id="WP_029221476.1">
    <property type="nucleotide sequence ID" value="NZ_CAWLZN010000001.1"/>
</dbReference>
<comment type="similarity">
    <text evidence="3 4">In the N-terminal section; belongs to the HFCD (homo-oligomeric flavin containing Cys decarboxylase) superfamily.</text>
</comment>
<feature type="region of interest" description="Phosphopantothenate--cysteine ligase" evidence="3">
    <location>
        <begin position="216"/>
        <end position="423"/>
    </location>
</feature>
<comment type="catalytic activity">
    <reaction evidence="3 4">
        <text>(R)-4'-phosphopantothenate + L-cysteine + CTP = N-[(R)-4-phosphopantothenoyl]-L-cysteine + CMP + diphosphate + H(+)</text>
        <dbReference type="Rhea" id="RHEA:19397"/>
        <dbReference type="ChEBI" id="CHEBI:10986"/>
        <dbReference type="ChEBI" id="CHEBI:15378"/>
        <dbReference type="ChEBI" id="CHEBI:33019"/>
        <dbReference type="ChEBI" id="CHEBI:35235"/>
        <dbReference type="ChEBI" id="CHEBI:37563"/>
        <dbReference type="ChEBI" id="CHEBI:59458"/>
        <dbReference type="ChEBI" id="CHEBI:60377"/>
        <dbReference type="EC" id="6.3.2.5"/>
    </reaction>
</comment>
<evidence type="ECO:0000313" key="8">
    <source>
        <dbReference type="Proteomes" id="UP001199206"/>
    </source>
</evidence>
<dbReference type="InterPro" id="IPR003382">
    <property type="entry name" value="Flavoprotein"/>
</dbReference>